<name>A0A6N4WCX2_9MYCO</name>
<proteinExistence type="predicted"/>
<dbReference type="Pfam" id="PF01593">
    <property type="entry name" value="Amino_oxidase"/>
    <property type="match status" value="1"/>
</dbReference>
<dbReference type="GO" id="GO:0016491">
    <property type="term" value="F:oxidoreductase activity"/>
    <property type="evidence" value="ECO:0007669"/>
    <property type="project" value="InterPro"/>
</dbReference>
<dbReference type="Proteomes" id="UP000467249">
    <property type="component" value="Chromosome"/>
</dbReference>
<evidence type="ECO:0000259" key="1">
    <source>
        <dbReference type="Pfam" id="PF01593"/>
    </source>
</evidence>
<reference evidence="2 3" key="1">
    <citation type="journal article" date="2019" name="Emerg. Microbes Infect.">
        <title>Comprehensive subspecies identification of 175 nontuberculous mycobacteria species based on 7547 genomic profiles.</title>
        <authorList>
            <person name="Matsumoto Y."/>
            <person name="Kinjo T."/>
            <person name="Motooka D."/>
            <person name="Nabeya D."/>
            <person name="Jung N."/>
            <person name="Uechi K."/>
            <person name="Horii T."/>
            <person name="Iida T."/>
            <person name="Fujita J."/>
            <person name="Nakamura S."/>
        </authorList>
    </citation>
    <scope>NUCLEOTIDE SEQUENCE [LARGE SCALE GENOMIC DNA]</scope>
    <source>
        <strain evidence="2 3">JCM 30275</strain>
    </source>
</reference>
<dbReference type="EMBL" id="AP022620">
    <property type="protein sequence ID" value="BBZ78615.1"/>
    <property type="molecule type" value="Genomic_DNA"/>
</dbReference>
<keyword evidence="3" id="KW-1185">Reference proteome</keyword>
<evidence type="ECO:0000313" key="2">
    <source>
        <dbReference type="EMBL" id="BBZ78615.1"/>
    </source>
</evidence>
<dbReference type="Gene3D" id="3.90.660.20">
    <property type="entry name" value="Protoporphyrinogen oxidase, mitochondrial, domain 2"/>
    <property type="match status" value="1"/>
</dbReference>
<accession>A0A6N4WCX2</accession>
<dbReference type="InterPro" id="IPR050464">
    <property type="entry name" value="Zeta_carotene_desat/Oxidored"/>
</dbReference>
<dbReference type="SUPFAM" id="SSF51905">
    <property type="entry name" value="FAD/NAD(P)-binding domain"/>
    <property type="match status" value="1"/>
</dbReference>
<dbReference type="InterPro" id="IPR002937">
    <property type="entry name" value="Amino_oxidase"/>
</dbReference>
<gene>
    <name evidence="2" type="ORF">MANY_39520</name>
</gene>
<protein>
    <recommendedName>
        <fullName evidence="1">Amine oxidase domain-containing protein</fullName>
    </recommendedName>
</protein>
<dbReference type="Gene3D" id="1.10.3110.10">
    <property type="entry name" value="protoporphyrinogen ix oxidase, domain 3"/>
    <property type="match status" value="1"/>
</dbReference>
<dbReference type="InterPro" id="IPR036188">
    <property type="entry name" value="FAD/NAD-bd_sf"/>
</dbReference>
<feature type="domain" description="Amine oxidase" evidence="1">
    <location>
        <begin position="4"/>
        <end position="392"/>
    </location>
</feature>
<dbReference type="Gene3D" id="3.50.50.60">
    <property type="entry name" value="FAD/NAD(P)-binding domain"/>
    <property type="match status" value="1"/>
</dbReference>
<evidence type="ECO:0000313" key="3">
    <source>
        <dbReference type="Proteomes" id="UP000467249"/>
    </source>
</evidence>
<dbReference type="PANTHER" id="PTHR42923:SF3">
    <property type="entry name" value="PROTOPORPHYRINOGEN OXIDASE"/>
    <property type="match status" value="1"/>
</dbReference>
<sequence length="400" mass="43307">MWRDGFGFDIGAGALPSSNEHVRRMIASLGADRELVSRGAVVGVLDNGSVSRVARRAPLSFASFSALGTRSKLSLWRLGFDLARMYSAINYEDLSTAAGFDDQTVRQYVDRHYSPEVREKLIAPLTRALLLVEPEQTSVVDLFAAIKSLLVAGWLWTHPEGVGFFIERAARDLEVHLSATVETATEDSDGVEVVWSDGTAVVHRERFDAAVLAVSAADVLEIHKGLDVDRARYLSDLDYSESIVVSLGVGTAPPEPASMVLIPRDLNPDLPVIGLGHNLAPGRVPPGAGILTAFWMRDWSRRHWQADDDELCDLTVQAVNGLRPGWAADVCASHVARWSPAVVASRPGTFVGLRDFAARSRFDRRIQLAGDYHAQTSVNASVAAGEGAAARVTALLRAMS</sequence>
<dbReference type="AlphaFoldDB" id="A0A6N4WCX2"/>
<dbReference type="KEGG" id="many:MANY_39520"/>
<dbReference type="PANTHER" id="PTHR42923">
    <property type="entry name" value="PROTOPORPHYRINOGEN OXIDASE"/>
    <property type="match status" value="1"/>
</dbReference>
<organism evidence="2 3">
    <name type="scientific">Mycolicibacterium anyangense</name>
    <dbReference type="NCBI Taxonomy" id="1431246"/>
    <lineage>
        <taxon>Bacteria</taxon>
        <taxon>Bacillati</taxon>
        <taxon>Actinomycetota</taxon>
        <taxon>Actinomycetes</taxon>
        <taxon>Mycobacteriales</taxon>
        <taxon>Mycobacteriaceae</taxon>
        <taxon>Mycolicibacterium</taxon>
    </lineage>
</organism>